<feature type="domain" description="SH3b" evidence="2">
    <location>
        <begin position="97"/>
        <end position="160"/>
    </location>
</feature>
<dbReference type="Pfam" id="PF08239">
    <property type="entry name" value="SH3_3"/>
    <property type="match status" value="2"/>
</dbReference>
<dbReference type="KEGG" id="lhf:JCM16775_1435"/>
<reference evidence="3 4" key="1">
    <citation type="submission" date="2019-07" db="EMBL/GenBank/DDBJ databases">
        <title>Complete Genome Sequence of Leptotrichia hofstadii Strain JCM16775.</title>
        <authorList>
            <person name="Watanabe S."/>
            <person name="Cui L."/>
        </authorList>
    </citation>
    <scope>NUCLEOTIDE SEQUENCE [LARGE SCALE GENOMIC DNA]</scope>
    <source>
        <strain evidence="3 4">JCM16775</strain>
    </source>
</reference>
<name>A0A510JHR3_9FUSO</name>
<evidence type="ECO:0000256" key="1">
    <source>
        <dbReference type="SAM" id="SignalP"/>
    </source>
</evidence>
<dbReference type="PANTHER" id="PTHR34408">
    <property type="entry name" value="FAMILY PROTEIN, PUTATIVE-RELATED"/>
    <property type="match status" value="1"/>
</dbReference>
<dbReference type="PANTHER" id="PTHR34408:SF1">
    <property type="entry name" value="GLYCOSYL HYDROLASE FAMILY 19 DOMAIN-CONTAINING PROTEIN HI_1415"/>
    <property type="match status" value="1"/>
</dbReference>
<feature type="signal peptide" evidence="1">
    <location>
        <begin position="1"/>
        <end position="25"/>
    </location>
</feature>
<dbReference type="InterPro" id="IPR036028">
    <property type="entry name" value="SH3-like_dom_sf"/>
</dbReference>
<gene>
    <name evidence="3" type="ORF">JCM16775_1435</name>
</gene>
<dbReference type="OrthoDB" id="81910at2"/>
<dbReference type="Gene3D" id="2.30.30.40">
    <property type="entry name" value="SH3 Domains"/>
    <property type="match status" value="2"/>
</dbReference>
<evidence type="ECO:0000259" key="2">
    <source>
        <dbReference type="PROSITE" id="PS51781"/>
    </source>
</evidence>
<dbReference type="EMBL" id="AP019823">
    <property type="protein sequence ID" value="BBM38726.1"/>
    <property type="molecule type" value="Genomic_DNA"/>
</dbReference>
<dbReference type="PROSITE" id="PS51781">
    <property type="entry name" value="SH3B"/>
    <property type="match status" value="1"/>
</dbReference>
<evidence type="ECO:0000313" key="4">
    <source>
        <dbReference type="Proteomes" id="UP000321892"/>
    </source>
</evidence>
<dbReference type="AlphaFoldDB" id="A0A510JHR3"/>
<accession>A0A510JHR3</accession>
<evidence type="ECO:0000313" key="3">
    <source>
        <dbReference type="EMBL" id="BBM38726.1"/>
    </source>
</evidence>
<sequence length="160" mass="18025">MKKFILKKMFLASILSMGFSAISMGAAFVTSSKDNAINIRQSATTDSKVVETITNGHILESNEKSGEWHKVTYYNDAIKKSFTGYIHNSQLKEIVGKLVITSSEGYSNIREKPTTKSTIKTKLKTGQTVYAISKTDDDWYYIKYNGNQYGYIYSNQVAKK</sequence>
<dbReference type="RefSeq" id="WP_006804053.1">
    <property type="nucleotide sequence ID" value="NZ_AP019823.1"/>
</dbReference>
<proteinExistence type="predicted"/>
<organism evidence="3 4">
    <name type="scientific">Leptotrichia hofstadii</name>
    <dbReference type="NCBI Taxonomy" id="157688"/>
    <lineage>
        <taxon>Bacteria</taxon>
        <taxon>Fusobacteriati</taxon>
        <taxon>Fusobacteriota</taxon>
        <taxon>Fusobacteriia</taxon>
        <taxon>Fusobacteriales</taxon>
        <taxon>Leptotrichiaceae</taxon>
        <taxon>Leptotrichia</taxon>
    </lineage>
</organism>
<dbReference type="SUPFAM" id="SSF50044">
    <property type="entry name" value="SH3-domain"/>
    <property type="match status" value="1"/>
</dbReference>
<dbReference type="InterPro" id="IPR003646">
    <property type="entry name" value="SH3-like_bac-type"/>
</dbReference>
<keyword evidence="4" id="KW-1185">Reference proteome</keyword>
<dbReference type="Proteomes" id="UP000321892">
    <property type="component" value="Chromosome"/>
</dbReference>
<dbReference type="SMART" id="SM00287">
    <property type="entry name" value="SH3b"/>
    <property type="match status" value="2"/>
</dbReference>
<dbReference type="InterPro" id="IPR052354">
    <property type="entry name" value="Cell_Wall_Dynamics_Protein"/>
</dbReference>
<keyword evidence="1" id="KW-0732">Signal</keyword>
<dbReference type="CDD" id="cd00174">
    <property type="entry name" value="SH3"/>
    <property type="match status" value="1"/>
</dbReference>
<protein>
    <submittedName>
        <fullName evidence="3">SH3 type 3 domain-containing protein</fullName>
    </submittedName>
</protein>
<feature type="chain" id="PRO_5021978160" evidence="1">
    <location>
        <begin position="26"/>
        <end position="160"/>
    </location>
</feature>